<proteinExistence type="predicted"/>
<gene>
    <name evidence="2" type="ORF">MELIAE_LOCUS3248</name>
</gene>
<dbReference type="SUPFAM" id="SSF53474">
    <property type="entry name" value="alpha/beta-Hydrolases"/>
    <property type="match status" value="3"/>
</dbReference>
<dbReference type="Pfam" id="PF04083">
    <property type="entry name" value="Abhydro_lipase"/>
    <property type="match status" value="1"/>
</dbReference>
<dbReference type="OrthoDB" id="9974421at2759"/>
<sequence>MAAPVYFKYVPTIARLFTPLEPILMPLCKLLGIGGLFYKNSISERIMRSLVNSPFRRFNVKILELNVGWTPEEYDPKLYPLVFSRLPRGAGLNVIWHYLQLVNNGGDHFRKFDYGITENFKRYKSVTPPEYPLENMEIPNYFITSKDDHLCDVKDNDLLWSKLQNSTKIYGRKITSGLNHADFFFGKHPEVIDRHLGEGNYENYTVTTKDGYILTLFRIIRKNPKGVIMLQHPITGDGVIWVSQGNRSLGNIFSFEEIGLYDYPAFAEKISEVSNNTKIIFIGQSMACTSSIIYASVMPEHVKKYFKVFIQMATPVYFKHLTTVAKYLAPLEHIIRPLFKTLGIGGFFYKNSITEELARSIVYFPFKRFIVILISIVAGWTPHEYNPTMFPLVFSRVPRGSGLSVVWHYAQLVNNGGEYFRRFDYGITENLIRYKSATPPEYPLENMEIPNYFITSKNDAFCNSKTMFPLFLSRSPRGSGLNVVWHYAQLVNNGGEYFRRFDYGIAENLIRYKSATPPEYPLENMEIPNYFITSKNDAFCNPKDNDLLWSKLQTSTKIYGRKITRGLNHVDFHVGKHVYENAYKYIIKLLNKL</sequence>
<evidence type="ECO:0000313" key="2">
    <source>
        <dbReference type="EMBL" id="CAH0550437.1"/>
    </source>
</evidence>
<dbReference type="GO" id="GO:0006629">
    <property type="term" value="P:lipid metabolic process"/>
    <property type="evidence" value="ECO:0007669"/>
    <property type="project" value="InterPro"/>
</dbReference>
<evidence type="ECO:0000259" key="1">
    <source>
        <dbReference type="Pfam" id="PF04083"/>
    </source>
</evidence>
<feature type="domain" description="Partial AB-hydrolase lipase" evidence="1">
    <location>
        <begin position="201"/>
        <end position="244"/>
    </location>
</feature>
<reference evidence="2" key="1">
    <citation type="submission" date="2021-12" db="EMBL/GenBank/DDBJ databases">
        <authorList>
            <person name="King R."/>
        </authorList>
    </citation>
    <scope>NUCLEOTIDE SEQUENCE</scope>
</reference>
<dbReference type="InterPro" id="IPR006693">
    <property type="entry name" value="AB_hydrolase_lipase"/>
</dbReference>
<organism evidence="2 3">
    <name type="scientific">Brassicogethes aeneus</name>
    <name type="common">Rape pollen beetle</name>
    <name type="synonym">Meligethes aeneus</name>
    <dbReference type="NCBI Taxonomy" id="1431903"/>
    <lineage>
        <taxon>Eukaryota</taxon>
        <taxon>Metazoa</taxon>
        <taxon>Ecdysozoa</taxon>
        <taxon>Arthropoda</taxon>
        <taxon>Hexapoda</taxon>
        <taxon>Insecta</taxon>
        <taxon>Pterygota</taxon>
        <taxon>Neoptera</taxon>
        <taxon>Endopterygota</taxon>
        <taxon>Coleoptera</taxon>
        <taxon>Polyphaga</taxon>
        <taxon>Cucujiformia</taxon>
        <taxon>Nitidulidae</taxon>
        <taxon>Meligethinae</taxon>
        <taxon>Brassicogethes</taxon>
    </lineage>
</organism>
<evidence type="ECO:0000313" key="3">
    <source>
        <dbReference type="Proteomes" id="UP001154078"/>
    </source>
</evidence>
<protein>
    <recommendedName>
        <fullName evidence="1">Partial AB-hydrolase lipase domain-containing protein</fullName>
    </recommendedName>
</protein>
<dbReference type="EMBL" id="OV121133">
    <property type="protein sequence ID" value="CAH0550437.1"/>
    <property type="molecule type" value="Genomic_DNA"/>
</dbReference>
<name>A0A9P0AXY2_BRAAE</name>
<accession>A0A9P0AXY2</accession>
<keyword evidence="3" id="KW-1185">Reference proteome</keyword>
<dbReference type="Proteomes" id="UP001154078">
    <property type="component" value="Chromosome 2"/>
</dbReference>
<dbReference type="Gene3D" id="3.40.50.1820">
    <property type="entry name" value="alpha/beta hydrolase"/>
    <property type="match status" value="4"/>
</dbReference>
<dbReference type="AlphaFoldDB" id="A0A9P0AXY2"/>
<dbReference type="InterPro" id="IPR029058">
    <property type="entry name" value="AB_hydrolase_fold"/>
</dbReference>
<dbReference type="PANTHER" id="PTHR11005">
    <property type="entry name" value="LYSOSOMAL ACID LIPASE-RELATED"/>
    <property type="match status" value="1"/>
</dbReference>